<protein>
    <submittedName>
        <fullName evidence="1">Alpha-D-ribose 1-methylphosphonate 5-triphosphate synthase subunit PhnH</fullName>
        <ecNumber evidence="1">2.7.8.37</ecNumber>
    </submittedName>
</protein>
<accession>A0A1A8TMP7</accession>
<gene>
    <name evidence="1" type="primary">phnH</name>
    <name evidence="1" type="ORF">MSP8886_02989</name>
</gene>
<dbReference type="OrthoDB" id="9814509at2"/>
<dbReference type="SUPFAM" id="SSF159709">
    <property type="entry name" value="PhnH-like"/>
    <property type="match status" value="1"/>
</dbReference>
<dbReference type="AlphaFoldDB" id="A0A1A8TMP7"/>
<name>A0A1A8TMP7_9GAMM</name>
<dbReference type="InterPro" id="IPR038058">
    <property type="entry name" value="PhnH-like_sp"/>
</dbReference>
<evidence type="ECO:0000313" key="1">
    <source>
        <dbReference type="EMBL" id="SBS34180.1"/>
    </source>
</evidence>
<keyword evidence="1" id="KW-0808">Transferase</keyword>
<dbReference type="InterPro" id="IPR008772">
    <property type="entry name" value="Phosphonate_metab_PhnH"/>
</dbReference>
<dbReference type="GO" id="GO:0019634">
    <property type="term" value="P:organic phosphonate metabolic process"/>
    <property type="evidence" value="ECO:0007669"/>
    <property type="project" value="InterPro"/>
</dbReference>
<dbReference type="Pfam" id="PF05845">
    <property type="entry name" value="PhnH"/>
    <property type="match status" value="1"/>
</dbReference>
<reference evidence="1 2" key="1">
    <citation type="submission" date="2016-06" db="EMBL/GenBank/DDBJ databases">
        <authorList>
            <person name="Kjaerup R.B."/>
            <person name="Dalgaard T.S."/>
            <person name="Juul-Madsen H.R."/>
        </authorList>
    </citation>
    <scope>NUCLEOTIDE SEQUENCE [LARGE SCALE GENOMIC DNA]</scope>
    <source>
        <strain evidence="1 2">CECT 8886</strain>
    </source>
</reference>
<organism evidence="1 2">
    <name type="scientific">Marinomonas spartinae</name>
    <dbReference type="NCBI Taxonomy" id="1792290"/>
    <lineage>
        <taxon>Bacteria</taxon>
        <taxon>Pseudomonadati</taxon>
        <taxon>Pseudomonadota</taxon>
        <taxon>Gammaproteobacteria</taxon>
        <taxon>Oceanospirillales</taxon>
        <taxon>Oceanospirillaceae</taxon>
        <taxon>Marinomonas</taxon>
    </lineage>
</organism>
<dbReference type="STRING" id="1792290.MSP8886_02989"/>
<proteinExistence type="predicted"/>
<dbReference type="EMBL" id="FLOB01000007">
    <property type="protein sequence ID" value="SBS34180.1"/>
    <property type="molecule type" value="Genomic_DNA"/>
</dbReference>
<dbReference type="NCBIfam" id="TIGR03292">
    <property type="entry name" value="PhnH_redo"/>
    <property type="match status" value="1"/>
</dbReference>
<dbReference type="EC" id="2.7.8.37" evidence="1"/>
<dbReference type="PIRSF" id="PIRSF020680">
    <property type="entry name" value="PhnH"/>
    <property type="match status" value="1"/>
</dbReference>
<sequence>MIKPTLVKGFQHFIHDSQIAFRQLLKAMSEPGTLVSVNSPDPIDHLNASTFAICQAMLDQQTPLWLSPYFHTTNIKHNLHFHTGVSIIDESQQALFALLCPDDLDSFADLSQHFSKGTNEYPETGCTLIVQVGSIKDDLSDEGNLRLTGPGIETAKFVSISDLPLALLDYLSNQTGERNASFPLGLDFIFVDQTHLVCLPRTTQVEVL</sequence>
<keyword evidence="2" id="KW-1185">Reference proteome</keyword>
<dbReference type="RefSeq" id="WP_067017802.1">
    <property type="nucleotide sequence ID" value="NZ_FLOB01000007.1"/>
</dbReference>
<dbReference type="Gene3D" id="3.40.50.11310">
    <property type="entry name" value="Bacterial phosphonate metabolism protein PhnH"/>
    <property type="match status" value="1"/>
</dbReference>
<dbReference type="GO" id="GO:0061693">
    <property type="term" value="F:alpha-D-ribose 1-methylphosphonate 5-triphosphate synthase activity"/>
    <property type="evidence" value="ECO:0007669"/>
    <property type="project" value="UniProtKB-EC"/>
</dbReference>
<dbReference type="Proteomes" id="UP000092544">
    <property type="component" value="Unassembled WGS sequence"/>
</dbReference>
<evidence type="ECO:0000313" key="2">
    <source>
        <dbReference type="Proteomes" id="UP000092544"/>
    </source>
</evidence>